<keyword evidence="1" id="KW-0732">Signal</keyword>
<organism evidence="2 3">
    <name type="scientific">Caulobacter rhizosphaerae</name>
    <dbReference type="NCBI Taxonomy" id="2010972"/>
    <lineage>
        <taxon>Bacteria</taxon>
        <taxon>Pseudomonadati</taxon>
        <taxon>Pseudomonadota</taxon>
        <taxon>Alphaproteobacteria</taxon>
        <taxon>Caulobacterales</taxon>
        <taxon>Caulobacteraceae</taxon>
        <taxon>Caulobacter</taxon>
    </lineage>
</organism>
<dbReference type="RefSeq" id="WP_056756448.1">
    <property type="nucleotide sequence ID" value="NZ_BMLD01000001.1"/>
</dbReference>
<gene>
    <name evidence="2" type="ORF">J2800_003345</name>
</gene>
<dbReference type="Proteomes" id="UP001262754">
    <property type="component" value="Unassembled WGS sequence"/>
</dbReference>
<proteinExistence type="predicted"/>
<dbReference type="EMBL" id="JAVDRL010000009">
    <property type="protein sequence ID" value="MDR6532587.1"/>
    <property type="molecule type" value="Genomic_DNA"/>
</dbReference>
<feature type="signal peptide" evidence="1">
    <location>
        <begin position="1"/>
        <end position="19"/>
    </location>
</feature>
<dbReference type="PROSITE" id="PS51257">
    <property type="entry name" value="PROKAR_LIPOPROTEIN"/>
    <property type="match status" value="1"/>
</dbReference>
<feature type="chain" id="PRO_5045411052" description="Lipoprotein" evidence="1">
    <location>
        <begin position="20"/>
        <end position="156"/>
    </location>
</feature>
<evidence type="ECO:0000313" key="3">
    <source>
        <dbReference type="Proteomes" id="UP001262754"/>
    </source>
</evidence>
<evidence type="ECO:0008006" key="4">
    <source>
        <dbReference type="Google" id="ProtNLM"/>
    </source>
</evidence>
<evidence type="ECO:0000313" key="2">
    <source>
        <dbReference type="EMBL" id="MDR6532587.1"/>
    </source>
</evidence>
<accession>A0ABU1N2D0</accession>
<keyword evidence="3" id="KW-1185">Reference proteome</keyword>
<reference evidence="2 3" key="1">
    <citation type="submission" date="2023-07" db="EMBL/GenBank/DDBJ databases">
        <title>Sorghum-associated microbial communities from plants grown in Nebraska, USA.</title>
        <authorList>
            <person name="Schachtman D."/>
        </authorList>
    </citation>
    <scope>NUCLEOTIDE SEQUENCE [LARGE SCALE GENOMIC DNA]</scope>
    <source>
        <strain evidence="2 3">DS2154</strain>
    </source>
</reference>
<protein>
    <recommendedName>
        <fullName evidence="4">Lipoprotein</fullName>
    </recommendedName>
</protein>
<evidence type="ECO:0000256" key="1">
    <source>
        <dbReference type="SAM" id="SignalP"/>
    </source>
</evidence>
<name>A0ABU1N2D0_9CAUL</name>
<comment type="caution">
    <text evidence="2">The sequence shown here is derived from an EMBL/GenBank/DDBJ whole genome shotgun (WGS) entry which is preliminary data.</text>
</comment>
<sequence length="156" mass="15689">MRASAVRLIVAGLVLAALAACSPKLPKGVDEQQLSESVGRAIGGPNTCVLLANKTGKVVWTGGGYITCARNLPTCGGTTTTAQSVLEGAVGKPARFASCPSGPGANTVGWAMGPVPVGAGKPDLGLSYVAVMEGERALPGREVQERVEEAFAKAGL</sequence>